<accession>A0A7S2JMN1</accession>
<gene>
    <name evidence="2" type="ORF">CBRE1094_LOCUS45368</name>
</gene>
<feature type="region of interest" description="Disordered" evidence="1">
    <location>
        <begin position="247"/>
        <end position="268"/>
    </location>
</feature>
<dbReference type="EMBL" id="HBGU01083104">
    <property type="protein sequence ID" value="CAD9550696.1"/>
    <property type="molecule type" value="Transcribed_RNA"/>
</dbReference>
<sequence length="351" mass="35375">MLLGTVEEATLSHEGKALLEDAAHGDPSLSVQKAARAALAKHKEIEGKANKREGGEAEARERAGSAAATTCPELDAQHGLQLGLDAQPHGGSQPHDRPHIGKSPQPRYAPISTPGTSSLANNQADVTASTISTSASSAAESDDGANRDGVSSAAGMANGTGMADGLGMAGAGKPAAAWGILEECAGAVIAEGDGAMTVEGVGAMAEGAMVEGGLFTVGSAIDENSTVLLAGTNPGGAARQRALRRVARSRQRFRSPSPSKQRDKSPHRLMALGTALGATAMSSEATASFDSDEETARPVEEDAAGAPLPPAASETAAERGEEAATEGAATSPGAVSDAALAMYMQENEWWS</sequence>
<dbReference type="AlphaFoldDB" id="A0A7S2JMN1"/>
<organism evidence="2">
    <name type="scientific">Haptolina brevifila</name>
    <dbReference type="NCBI Taxonomy" id="156173"/>
    <lineage>
        <taxon>Eukaryota</taxon>
        <taxon>Haptista</taxon>
        <taxon>Haptophyta</taxon>
        <taxon>Prymnesiophyceae</taxon>
        <taxon>Prymnesiales</taxon>
        <taxon>Prymnesiaceae</taxon>
        <taxon>Haptolina</taxon>
    </lineage>
</organism>
<feature type="compositionally biased region" description="Low complexity" evidence="1">
    <location>
        <begin position="325"/>
        <end position="334"/>
    </location>
</feature>
<proteinExistence type="predicted"/>
<feature type="region of interest" description="Disordered" evidence="1">
    <location>
        <begin position="283"/>
        <end position="334"/>
    </location>
</feature>
<feature type="compositionally biased region" description="Basic and acidic residues" evidence="1">
    <location>
        <begin position="41"/>
        <end position="63"/>
    </location>
</feature>
<feature type="compositionally biased region" description="Polar residues" evidence="1">
    <location>
        <begin position="113"/>
        <end position="123"/>
    </location>
</feature>
<name>A0A7S2JMN1_9EUKA</name>
<reference evidence="2" key="1">
    <citation type="submission" date="2021-01" db="EMBL/GenBank/DDBJ databases">
        <authorList>
            <person name="Corre E."/>
            <person name="Pelletier E."/>
            <person name="Niang G."/>
            <person name="Scheremetjew M."/>
            <person name="Finn R."/>
            <person name="Kale V."/>
            <person name="Holt S."/>
            <person name="Cochrane G."/>
            <person name="Meng A."/>
            <person name="Brown T."/>
            <person name="Cohen L."/>
        </authorList>
    </citation>
    <scope>NUCLEOTIDE SEQUENCE</scope>
    <source>
        <strain evidence="2">UTEX LB 985</strain>
    </source>
</reference>
<feature type="region of interest" description="Disordered" evidence="1">
    <location>
        <begin position="17"/>
        <end position="152"/>
    </location>
</feature>
<feature type="compositionally biased region" description="Low complexity" evidence="1">
    <location>
        <begin position="124"/>
        <end position="139"/>
    </location>
</feature>
<evidence type="ECO:0000256" key="1">
    <source>
        <dbReference type="SAM" id="MobiDB-lite"/>
    </source>
</evidence>
<evidence type="ECO:0000313" key="2">
    <source>
        <dbReference type="EMBL" id="CAD9550696.1"/>
    </source>
</evidence>
<protein>
    <submittedName>
        <fullName evidence="2">Uncharacterized protein</fullName>
    </submittedName>
</protein>